<organism evidence="3 4">
    <name type="scientific">Nocardioides jishulii</name>
    <dbReference type="NCBI Taxonomy" id="2575440"/>
    <lineage>
        <taxon>Bacteria</taxon>
        <taxon>Bacillati</taxon>
        <taxon>Actinomycetota</taxon>
        <taxon>Actinomycetes</taxon>
        <taxon>Propionibacteriales</taxon>
        <taxon>Nocardioidaceae</taxon>
        <taxon>Nocardioides</taxon>
    </lineage>
</organism>
<dbReference type="Pfam" id="PF13517">
    <property type="entry name" value="FG-GAP_3"/>
    <property type="match status" value="2"/>
</dbReference>
<evidence type="ECO:0000256" key="2">
    <source>
        <dbReference type="SAM" id="SignalP"/>
    </source>
</evidence>
<gene>
    <name evidence="3" type="ORF">FC770_06320</name>
</gene>
<dbReference type="RefSeq" id="WP_137065181.1">
    <property type="nucleotide sequence ID" value="NZ_CP040748.1"/>
</dbReference>
<dbReference type="EMBL" id="SZPY01000001">
    <property type="protein sequence ID" value="TKI64727.1"/>
    <property type="molecule type" value="Genomic_DNA"/>
</dbReference>
<evidence type="ECO:0000313" key="4">
    <source>
        <dbReference type="Proteomes" id="UP000307808"/>
    </source>
</evidence>
<dbReference type="PANTHER" id="PTHR44103">
    <property type="entry name" value="PROPROTEIN CONVERTASE P"/>
    <property type="match status" value="1"/>
</dbReference>
<sequence>MPHRPVRPTAALVALALLASGTAALVAPAASTPSSGAAPDSFTRVDVDTAVSGAAFTVVGEVFPGEQNIITSGYGALAGGAPVGGGTVQVYRPGRDLWTWSRTTVVDADDQLVFPNRVTVADVNGDGLNDLIVPSGWFFEPDGPAKRPQGALTWWENRGLDTKGAPRAFVRHDVAPSQQASFHGVDLVDLDGDGIRDLVTTSEAGRAAHMQDDDTVTLQYLRGRADHSFESPRTLATGSGGSHPVVHDVDGDGRQDIVSAQYFGIANDELDKASFMWFERVGDSTGPLSEADFEKHTIATMGKAGHGFGIMPVPDLRAPGTTSWVGVNHQNRCFMEMIGRPGQFPAEAVMEFTPGDDVREPWAISVLSVPENPSADPMDCDDAFRDGAGTIHPSDEITSRPSPGQAGPGVFGHGDVDGDGDTDLLVSGDGDRRLFWIERVDASTTRLHTLTAPGEEFGQSGGAVVADLNGDGTNELVFSSFDKNTLALWTSRPGTPVTDPPAPRPKAATKTRATVKFAPRKRVATVRVKVTSRRADASRVDGRVRVRVMHGKKTVRTVLVKVSPRGVAVVKVPRKALRRKGVYRVVVRYTGSVTHKASRDTARFRVKRRA</sequence>
<keyword evidence="4" id="KW-1185">Reference proteome</keyword>
<protein>
    <submittedName>
        <fullName evidence="3">VCBS repeat-containing protein</fullName>
    </submittedName>
</protein>
<dbReference type="Proteomes" id="UP000307808">
    <property type="component" value="Unassembled WGS sequence"/>
</dbReference>
<name>A0A4U2YTB7_9ACTN</name>
<feature type="signal peptide" evidence="2">
    <location>
        <begin position="1"/>
        <end position="29"/>
    </location>
</feature>
<proteinExistence type="predicted"/>
<dbReference type="Gene3D" id="2.130.10.130">
    <property type="entry name" value="Integrin alpha, N-terminal"/>
    <property type="match status" value="2"/>
</dbReference>
<dbReference type="Pfam" id="PF01839">
    <property type="entry name" value="FG-GAP"/>
    <property type="match status" value="1"/>
</dbReference>
<dbReference type="OrthoDB" id="6064584at2"/>
<dbReference type="InterPro" id="IPR028994">
    <property type="entry name" value="Integrin_alpha_N"/>
</dbReference>
<comment type="caution">
    <text evidence="3">The sequence shown here is derived from an EMBL/GenBank/DDBJ whole genome shotgun (WGS) entry which is preliminary data.</text>
</comment>
<dbReference type="AlphaFoldDB" id="A0A4U2YTB7"/>
<dbReference type="PANTHER" id="PTHR44103:SF1">
    <property type="entry name" value="PROPROTEIN CONVERTASE P"/>
    <property type="match status" value="1"/>
</dbReference>
<reference evidence="3 4" key="1">
    <citation type="submission" date="2019-04" db="EMBL/GenBank/DDBJ databases">
        <authorList>
            <person name="Dong K."/>
        </authorList>
    </citation>
    <scope>NUCLEOTIDE SEQUENCE [LARGE SCALE GENOMIC DNA]</scope>
    <source>
        <strain evidence="4">dk3543</strain>
    </source>
</reference>
<feature type="chain" id="PRO_5020707854" evidence="2">
    <location>
        <begin position="30"/>
        <end position="610"/>
    </location>
</feature>
<evidence type="ECO:0000256" key="1">
    <source>
        <dbReference type="ARBA" id="ARBA00022729"/>
    </source>
</evidence>
<keyword evidence="1 2" id="KW-0732">Signal</keyword>
<dbReference type="SUPFAM" id="SSF69318">
    <property type="entry name" value="Integrin alpha N-terminal domain"/>
    <property type="match status" value="2"/>
</dbReference>
<evidence type="ECO:0000313" key="3">
    <source>
        <dbReference type="EMBL" id="TKI64727.1"/>
    </source>
</evidence>
<dbReference type="InterPro" id="IPR013517">
    <property type="entry name" value="FG-GAP"/>
</dbReference>
<accession>A0A4U2YTB7</accession>